<organism evidence="9 10">
    <name type="scientific">Salinicoccus kekensis</name>
    <dbReference type="NCBI Taxonomy" id="714307"/>
    <lineage>
        <taxon>Bacteria</taxon>
        <taxon>Bacillati</taxon>
        <taxon>Bacillota</taxon>
        <taxon>Bacilli</taxon>
        <taxon>Bacillales</taxon>
        <taxon>Staphylococcaceae</taxon>
        <taxon>Salinicoccus</taxon>
    </lineage>
</organism>
<dbReference type="PANTHER" id="PTHR35800">
    <property type="entry name" value="PROTEIN JAG"/>
    <property type="match status" value="1"/>
</dbReference>
<dbReference type="InterPro" id="IPR036867">
    <property type="entry name" value="R3H_dom_sf"/>
</dbReference>
<dbReference type="Gene3D" id="3.30.300.20">
    <property type="match status" value="1"/>
</dbReference>
<dbReference type="EMBL" id="OBQF01000005">
    <property type="protein sequence ID" value="SOC43893.1"/>
    <property type="molecule type" value="Genomic_DNA"/>
</dbReference>
<dbReference type="SUPFAM" id="SSF82708">
    <property type="entry name" value="R3H domain"/>
    <property type="match status" value="1"/>
</dbReference>
<keyword evidence="10" id="KW-1185">Reference proteome</keyword>
<dbReference type="Gene3D" id="3.30.1370.50">
    <property type="entry name" value="R3H-like domain"/>
    <property type="match status" value="1"/>
</dbReference>
<keyword evidence="2 6" id="KW-0694">RNA-binding</keyword>
<dbReference type="CDD" id="cd02414">
    <property type="entry name" value="KH-II_Jag"/>
    <property type="match status" value="1"/>
</dbReference>
<evidence type="ECO:0000256" key="2">
    <source>
        <dbReference type="ARBA" id="ARBA00022884"/>
    </source>
</evidence>
<dbReference type="Pfam" id="PF01424">
    <property type="entry name" value="R3H"/>
    <property type="match status" value="1"/>
</dbReference>
<evidence type="ECO:0000313" key="10">
    <source>
        <dbReference type="Proteomes" id="UP000219412"/>
    </source>
</evidence>
<dbReference type="InterPro" id="IPR039247">
    <property type="entry name" value="KhpB"/>
</dbReference>
<dbReference type="OrthoDB" id="9794483at2"/>
<comment type="function">
    <text evidence="6">A probable RNA chaperone. Forms a complex with KhpA which binds to cellular RNA and controls its expression. Plays a role in peptidoglycan (PG) homeostasis and cell length regulation.</text>
</comment>
<accession>A0A285UQ63</accession>
<evidence type="ECO:0000256" key="5">
    <source>
        <dbReference type="ARBA" id="ARBA00023316"/>
    </source>
</evidence>
<feature type="compositionally biased region" description="Acidic residues" evidence="7">
    <location>
        <begin position="120"/>
        <end position="135"/>
    </location>
</feature>
<reference evidence="10" key="1">
    <citation type="submission" date="2017-08" db="EMBL/GenBank/DDBJ databases">
        <authorList>
            <person name="Varghese N."/>
            <person name="Submissions S."/>
        </authorList>
    </citation>
    <scope>NUCLEOTIDE SEQUENCE [LARGE SCALE GENOMIC DNA]</scope>
    <source>
        <strain evidence="10">DSM 23173</strain>
    </source>
</reference>
<dbReference type="Gene3D" id="3.30.30.80">
    <property type="entry name" value="probable RNA-binding protein from clostridium symbiosum atcc 14940"/>
    <property type="match status" value="1"/>
</dbReference>
<evidence type="ECO:0000256" key="4">
    <source>
        <dbReference type="ARBA" id="ARBA00023186"/>
    </source>
</evidence>
<dbReference type="SMART" id="SM01245">
    <property type="entry name" value="Jag_N"/>
    <property type="match status" value="1"/>
</dbReference>
<dbReference type="AlphaFoldDB" id="A0A285UQ63"/>
<feature type="region of interest" description="Disordered" evidence="7">
    <location>
        <begin position="70"/>
        <end position="137"/>
    </location>
</feature>
<dbReference type="RefSeq" id="WP_097041932.1">
    <property type="nucleotide sequence ID" value="NZ_OBQF01000005.1"/>
</dbReference>
<comment type="similarity">
    <text evidence="6">Belongs to the KhpB RNA-binding protein family.</text>
</comment>
<protein>
    <recommendedName>
        <fullName evidence="6">RNA-binding protein KhpB</fullName>
    </recommendedName>
    <alternativeName>
        <fullName evidence="6">RNA-binding protein EloR</fullName>
    </alternativeName>
</protein>
<dbReference type="GO" id="GO:0003723">
    <property type="term" value="F:RNA binding"/>
    <property type="evidence" value="ECO:0007669"/>
    <property type="project" value="UniProtKB-UniRule"/>
</dbReference>
<dbReference type="InterPro" id="IPR038008">
    <property type="entry name" value="Jag_KH"/>
</dbReference>
<dbReference type="Pfam" id="PF14804">
    <property type="entry name" value="Jag_N"/>
    <property type="match status" value="1"/>
</dbReference>
<keyword evidence="3 6" id="KW-0133">Cell shape</keyword>
<name>A0A285UQ63_9STAP</name>
<comment type="subunit">
    <text evidence="6">Forms a complex with KhpA.</text>
</comment>
<dbReference type="GO" id="GO:0009252">
    <property type="term" value="P:peptidoglycan biosynthetic process"/>
    <property type="evidence" value="ECO:0007669"/>
    <property type="project" value="UniProtKB-UniRule"/>
</dbReference>
<dbReference type="CDD" id="cd02644">
    <property type="entry name" value="R3H_jag"/>
    <property type="match status" value="1"/>
</dbReference>
<dbReference type="GO" id="GO:0071555">
    <property type="term" value="P:cell wall organization"/>
    <property type="evidence" value="ECO:0007669"/>
    <property type="project" value="UniProtKB-KW"/>
</dbReference>
<comment type="domain">
    <text evidence="6">Has an N-terminal Jag-N domain and 2 RNA-binding domains (KH and R3H).</text>
</comment>
<evidence type="ECO:0000256" key="6">
    <source>
        <dbReference type="HAMAP-Rule" id="MF_00867"/>
    </source>
</evidence>
<dbReference type="PROSITE" id="PS51061">
    <property type="entry name" value="R3H"/>
    <property type="match status" value="1"/>
</dbReference>
<evidence type="ECO:0000256" key="7">
    <source>
        <dbReference type="SAM" id="MobiDB-lite"/>
    </source>
</evidence>
<evidence type="ECO:0000256" key="3">
    <source>
        <dbReference type="ARBA" id="ARBA00022960"/>
    </source>
</evidence>
<comment type="subcellular location">
    <subcellularLocation>
        <location evidence="6">Cytoplasm</location>
    </subcellularLocation>
</comment>
<dbReference type="InterPro" id="IPR015946">
    <property type="entry name" value="KH_dom-like_a/b"/>
</dbReference>
<dbReference type="NCBIfam" id="NF041568">
    <property type="entry name" value="Jag_EloR"/>
    <property type="match status" value="1"/>
</dbReference>
<keyword evidence="4 6" id="KW-0143">Chaperone</keyword>
<keyword evidence="1 6" id="KW-0963">Cytoplasm</keyword>
<dbReference type="Proteomes" id="UP000219412">
    <property type="component" value="Unassembled WGS sequence"/>
</dbReference>
<evidence type="ECO:0000313" key="9">
    <source>
        <dbReference type="EMBL" id="SOC43893.1"/>
    </source>
</evidence>
<dbReference type="GO" id="GO:0005737">
    <property type="term" value="C:cytoplasm"/>
    <property type="evidence" value="ECO:0007669"/>
    <property type="project" value="UniProtKB-SubCell"/>
</dbReference>
<comment type="caution">
    <text evidence="6">Lacks conserved residue(s) required for the propagation of feature annotation.</text>
</comment>
<dbReference type="PANTHER" id="PTHR35800:SF1">
    <property type="entry name" value="RNA-BINDING PROTEIN KHPB"/>
    <property type="match status" value="1"/>
</dbReference>
<proteinExistence type="inferred from homology"/>
<feature type="compositionally biased region" description="Acidic residues" evidence="7">
    <location>
        <begin position="101"/>
        <end position="111"/>
    </location>
</feature>
<evidence type="ECO:0000256" key="1">
    <source>
        <dbReference type="ARBA" id="ARBA00022490"/>
    </source>
</evidence>
<dbReference type="GO" id="GO:0008360">
    <property type="term" value="P:regulation of cell shape"/>
    <property type="evidence" value="ECO:0007669"/>
    <property type="project" value="UniProtKB-KW"/>
</dbReference>
<evidence type="ECO:0000259" key="8">
    <source>
        <dbReference type="PROSITE" id="PS51061"/>
    </source>
</evidence>
<dbReference type="InterPro" id="IPR038247">
    <property type="entry name" value="Jag_N_dom_sf"/>
</dbReference>
<keyword evidence="5 6" id="KW-0961">Cell wall biogenesis/degradation</keyword>
<dbReference type="InterPro" id="IPR032782">
    <property type="entry name" value="KhpB_N"/>
</dbReference>
<dbReference type="HAMAP" id="MF_00867">
    <property type="entry name" value="KhpB"/>
    <property type="match status" value="1"/>
</dbReference>
<feature type="domain" description="R3H" evidence="8">
    <location>
        <begin position="223"/>
        <end position="288"/>
    </location>
</feature>
<dbReference type="InterPro" id="IPR001374">
    <property type="entry name" value="R3H_dom"/>
</dbReference>
<dbReference type="InterPro" id="IPR034079">
    <property type="entry name" value="R3H_KhpB"/>
</dbReference>
<sequence length="288" mass="32423">MERIYRAETVDHAIALGLEELKVAEEDVRIDVLEGGSKGFLGFGKKDAEVKLTIINPELKTYGSIEEVINRGQAEERTPSSDELPAEEAETDSGAVPHPETEDDVQEEDAVLQEAAQPEAETEAVEDETPVEEADDRLSFDEAAARTARYIQDVISDMNIENAATYKIDNNRAYIELESDLAAKLIGKRGQTLNALQEIAQNYLNTIYRSYGMIILDVENYREKRRETLENLAVNMAKKALRTNQPVKLEPMPSFERKIMHNVLSGRDDLNTYSEGSEPNRYLVIEKK</sequence>
<gene>
    <name evidence="6" type="primary">khpB</name>
    <name evidence="6" type="synonym">eloR</name>
    <name evidence="9" type="ORF">SAMN05878391_2153</name>
</gene>
<dbReference type="SMART" id="SM00393">
    <property type="entry name" value="R3H"/>
    <property type="match status" value="1"/>
</dbReference>